<dbReference type="Pfam" id="PF20082">
    <property type="entry name" value="DUF6476"/>
    <property type="match status" value="1"/>
</dbReference>
<protein>
    <submittedName>
        <fullName evidence="2">Uncharacterized protein</fullName>
    </submittedName>
</protein>
<dbReference type="EMBL" id="CP047289">
    <property type="protein sequence ID" value="QUS34974.1"/>
    <property type="molecule type" value="Genomic_DNA"/>
</dbReference>
<evidence type="ECO:0000313" key="3">
    <source>
        <dbReference type="Proteomes" id="UP000679284"/>
    </source>
</evidence>
<name>A0A8J8MR41_9RHOB</name>
<reference evidence="2" key="1">
    <citation type="submission" date="2020-01" db="EMBL/GenBank/DDBJ databases">
        <authorList>
            <person name="Yang Y."/>
            <person name="Kwon Y.M."/>
        </authorList>
    </citation>
    <scope>NUCLEOTIDE SEQUENCE</scope>
    <source>
        <strain evidence="2">PG104</strain>
    </source>
</reference>
<dbReference type="KEGG" id="fap:GR316_01005"/>
<dbReference type="RefSeq" id="WP_211784222.1">
    <property type="nucleotide sequence ID" value="NZ_CP047289.1"/>
</dbReference>
<accession>A0A8J8MR41</accession>
<keyword evidence="3" id="KW-1185">Reference proteome</keyword>
<dbReference type="InterPro" id="IPR045519">
    <property type="entry name" value="DUF6476"/>
</dbReference>
<sequence>MKEAPQDMPPGLGFLKALVTILTLVLIGGLITVIWLLVTRVPEMAAREPMLPPAIRLDGAVPTAVTLGRGWTAVVTEDGRILIFNDDGTLRQEVRVE</sequence>
<feature type="transmembrane region" description="Helical" evidence="1">
    <location>
        <begin position="12"/>
        <end position="38"/>
    </location>
</feature>
<organism evidence="2 3">
    <name type="scientific">Falsirhodobacter algicola</name>
    <dbReference type="NCBI Taxonomy" id="2692330"/>
    <lineage>
        <taxon>Bacteria</taxon>
        <taxon>Pseudomonadati</taxon>
        <taxon>Pseudomonadota</taxon>
        <taxon>Alphaproteobacteria</taxon>
        <taxon>Rhodobacterales</taxon>
        <taxon>Paracoccaceae</taxon>
        <taxon>Falsirhodobacter</taxon>
    </lineage>
</organism>
<dbReference type="AlphaFoldDB" id="A0A8J8MR41"/>
<keyword evidence="1" id="KW-0812">Transmembrane</keyword>
<evidence type="ECO:0000313" key="2">
    <source>
        <dbReference type="EMBL" id="QUS34974.1"/>
    </source>
</evidence>
<gene>
    <name evidence="2" type="ORF">GR316_01005</name>
</gene>
<keyword evidence="1" id="KW-0472">Membrane</keyword>
<evidence type="ECO:0000256" key="1">
    <source>
        <dbReference type="SAM" id="Phobius"/>
    </source>
</evidence>
<keyword evidence="1" id="KW-1133">Transmembrane helix</keyword>
<dbReference type="Proteomes" id="UP000679284">
    <property type="component" value="Chromosome"/>
</dbReference>
<proteinExistence type="predicted"/>